<protein>
    <submittedName>
        <fullName evidence="1">DUF2750 domain-containing protein</fullName>
    </submittedName>
</protein>
<dbReference type="InterPro" id="IPR021284">
    <property type="entry name" value="DUF2750"/>
</dbReference>
<dbReference type="OrthoDB" id="2936081at2"/>
<gene>
    <name evidence="1" type="ORF">D0Y50_11655</name>
</gene>
<dbReference type="RefSeq" id="WP_117318757.1">
    <property type="nucleotide sequence ID" value="NZ_CP031769.1"/>
</dbReference>
<dbReference type="EMBL" id="CP031769">
    <property type="protein sequence ID" value="AXR08504.1"/>
    <property type="molecule type" value="Genomic_DNA"/>
</dbReference>
<accession>A0A346NSJ7</accession>
<proteinExistence type="predicted"/>
<sequence length="118" mass="13117">MALDQHPLLNAGADVRMAETISNIKQNEEVWILKDGDGCVMLTTDDEDGVPVWPDAGMALIWATEDWADCEPMAISLKDWLQKWTPGLMQDNLVIMMCPVPGEDGEVMDPETLAEKIM</sequence>
<keyword evidence="2" id="KW-1185">Reference proteome</keyword>
<dbReference type="Proteomes" id="UP000262073">
    <property type="component" value="Chromosome"/>
</dbReference>
<reference evidence="1 2" key="1">
    <citation type="submission" date="2018-08" db="EMBL/GenBank/DDBJ databases">
        <title>Salinimonas sediminis sp. nov., a piezophilic bacterium isolated from a deep-sea sediment sample from the New Britain Trench.</title>
        <authorList>
            <person name="Cao J."/>
        </authorList>
    </citation>
    <scope>NUCLEOTIDE SEQUENCE [LARGE SCALE GENOMIC DNA]</scope>
    <source>
        <strain evidence="1 2">N102</strain>
    </source>
</reference>
<dbReference type="AlphaFoldDB" id="A0A346NSJ7"/>
<evidence type="ECO:0000313" key="2">
    <source>
        <dbReference type="Proteomes" id="UP000262073"/>
    </source>
</evidence>
<organism evidence="1 2">
    <name type="scientific">Salinimonas sediminis</name>
    <dbReference type="NCBI Taxonomy" id="2303538"/>
    <lineage>
        <taxon>Bacteria</taxon>
        <taxon>Pseudomonadati</taxon>
        <taxon>Pseudomonadota</taxon>
        <taxon>Gammaproteobacteria</taxon>
        <taxon>Alteromonadales</taxon>
        <taxon>Alteromonadaceae</taxon>
        <taxon>Alteromonas/Salinimonas group</taxon>
        <taxon>Salinimonas</taxon>
    </lineage>
</organism>
<dbReference type="KEGG" id="salm:D0Y50_11655"/>
<dbReference type="Pfam" id="PF11042">
    <property type="entry name" value="DUF2750"/>
    <property type="match status" value="1"/>
</dbReference>
<name>A0A346NSJ7_9ALTE</name>
<evidence type="ECO:0000313" key="1">
    <source>
        <dbReference type="EMBL" id="AXR08504.1"/>
    </source>
</evidence>